<reference evidence="1" key="2">
    <citation type="journal article" date="2015" name="Fish Shellfish Immunol.">
        <title>Early steps in the European eel (Anguilla anguilla)-Vibrio vulnificus interaction in the gills: Role of the RtxA13 toxin.</title>
        <authorList>
            <person name="Callol A."/>
            <person name="Pajuelo D."/>
            <person name="Ebbesson L."/>
            <person name="Teles M."/>
            <person name="MacKenzie S."/>
            <person name="Amaro C."/>
        </authorList>
    </citation>
    <scope>NUCLEOTIDE SEQUENCE</scope>
</reference>
<evidence type="ECO:0000313" key="1">
    <source>
        <dbReference type="EMBL" id="JAH64489.1"/>
    </source>
</evidence>
<name>A0A0E9UF53_ANGAN</name>
<reference evidence="1" key="1">
    <citation type="submission" date="2014-11" db="EMBL/GenBank/DDBJ databases">
        <authorList>
            <person name="Amaro Gonzalez C."/>
        </authorList>
    </citation>
    <scope>NUCLEOTIDE SEQUENCE</scope>
</reference>
<accession>A0A0E9UF53</accession>
<sequence>MLLKTMRGWCCCMLPQHTWPEPAANIACFGGLASLYTSWG</sequence>
<organism evidence="1">
    <name type="scientific">Anguilla anguilla</name>
    <name type="common">European freshwater eel</name>
    <name type="synonym">Muraena anguilla</name>
    <dbReference type="NCBI Taxonomy" id="7936"/>
    <lineage>
        <taxon>Eukaryota</taxon>
        <taxon>Metazoa</taxon>
        <taxon>Chordata</taxon>
        <taxon>Craniata</taxon>
        <taxon>Vertebrata</taxon>
        <taxon>Euteleostomi</taxon>
        <taxon>Actinopterygii</taxon>
        <taxon>Neopterygii</taxon>
        <taxon>Teleostei</taxon>
        <taxon>Anguilliformes</taxon>
        <taxon>Anguillidae</taxon>
        <taxon>Anguilla</taxon>
    </lineage>
</organism>
<proteinExistence type="predicted"/>
<dbReference type="EMBL" id="GBXM01044088">
    <property type="protein sequence ID" value="JAH64489.1"/>
    <property type="molecule type" value="Transcribed_RNA"/>
</dbReference>
<protein>
    <submittedName>
        <fullName evidence="1">Uncharacterized protein</fullName>
    </submittedName>
</protein>
<dbReference type="AlphaFoldDB" id="A0A0E9UF53"/>